<evidence type="ECO:0000313" key="2">
    <source>
        <dbReference type="Proteomes" id="UP000760819"/>
    </source>
</evidence>
<dbReference type="EMBL" id="JAGQLI010000070">
    <property type="protein sequence ID" value="MCA9379067.1"/>
    <property type="molecule type" value="Genomic_DNA"/>
</dbReference>
<reference evidence="1" key="1">
    <citation type="submission" date="2020-04" db="EMBL/GenBank/DDBJ databases">
        <authorList>
            <person name="Zhang T."/>
        </authorList>
    </citation>
    <scope>NUCLEOTIDE SEQUENCE</scope>
    <source>
        <strain evidence="1">HKST-UBA12</strain>
    </source>
</reference>
<protein>
    <submittedName>
        <fullName evidence="1">Uncharacterized protein</fullName>
    </submittedName>
</protein>
<reference evidence="1" key="2">
    <citation type="journal article" date="2021" name="Microbiome">
        <title>Successional dynamics and alternative stable states in a saline activated sludge microbial community over 9 years.</title>
        <authorList>
            <person name="Wang Y."/>
            <person name="Ye J."/>
            <person name="Ju F."/>
            <person name="Liu L."/>
            <person name="Boyd J.A."/>
            <person name="Deng Y."/>
            <person name="Parks D.H."/>
            <person name="Jiang X."/>
            <person name="Yin X."/>
            <person name="Woodcroft B.J."/>
            <person name="Tyson G.W."/>
            <person name="Hugenholtz P."/>
            <person name="Polz M.F."/>
            <person name="Zhang T."/>
        </authorList>
    </citation>
    <scope>NUCLEOTIDE SEQUENCE</scope>
    <source>
        <strain evidence="1">HKST-UBA12</strain>
    </source>
</reference>
<accession>A0A955KYS6</accession>
<sequence length="238" mass="25890">TNLKNLFALNLDNGTEKFIPAVGYGGTEDLVNGSAYLDVGPVPVIKTLADNTEIAYQQFRSSDGAQYDGRWDSHLGEMVLNNNTISGMVAGNLRFVGLTSSQSKITDEQNPWTMAGNTLFYAHWGASEAHVIKDRSASKGSTSTNPITTTQIPAVIRRIQSCGTKNTTTHKVNCGGMTLFDDGRYWSGNGWWVYWNVLDPPTPSRGAYSEGILPRYTYASDGLIIVEGNGGDLFALTY</sequence>
<comment type="caution">
    <text evidence="1">The sequence shown here is derived from an EMBL/GenBank/DDBJ whole genome shotgun (WGS) entry which is preliminary data.</text>
</comment>
<dbReference type="AlphaFoldDB" id="A0A955KYS6"/>
<proteinExistence type="predicted"/>
<gene>
    <name evidence="1" type="ORF">KC640_01430</name>
</gene>
<dbReference type="Proteomes" id="UP000760819">
    <property type="component" value="Unassembled WGS sequence"/>
</dbReference>
<evidence type="ECO:0000313" key="1">
    <source>
        <dbReference type="EMBL" id="MCA9379067.1"/>
    </source>
</evidence>
<organism evidence="1 2">
    <name type="scientific">Candidatus Dojkabacteria bacterium</name>
    <dbReference type="NCBI Taxonomy" id="2099670"/>
    <lineage>
        <taxon>Bacteria</taxon>
        <taxon>Candidatus Dojkabacteria</taxon>
    </lineage>
</organism>
<name>A0A955KYS6_9BACT</name>
<feature type="non-terminal residue" evidence="1">
    <location>
        <position position="1"/>
    </location>
</feature>